<evidence type="ECO:0000313" key="2">
    <source>
        <dbReference type="Proteomes" id="UP001057402"/>
    </source>
</evidence>
<gene>
    <name evidence="1" type="ORF">MLD38_028272</name>
</gene>
<keyword evidence="2" id="KW-1185">Reference proteome</keyword>
<accession>A0ACB9N0D2</accession>
<reference evidence="2" key="1">
    <citation type="journal article" date="2023" name="Front. Plant Sci.">
        <title>Chromosomal-level genome assembly of Melastoma candidum provides insights into trichome evolution.</title>
        <authorList>
            <person name="Zhong Y."/>
            <person name="Wu W."/>
            <person name="Sun C."/>
            <person name="Zou P."/>
            <person name="Liu Y."/>
            <person name="Dai S."/>
            <person name="Zhou R."/>
        </authorList>
    </citation>
    <scope>NUCLEOTIDE SEQUENCE [LARGE SCALE GENOMIC DNA]</scope>
</reference>
<comment type="caution">
    <text evidence="1">The sequence shown here is derived from an EMBL/GenBank/DDBJ whole genome shotgun (WGS) entry which is preliminary data.</text>
</comment>
<name>A0ACB9N0D2_9MYRT</name>
<protein>
    <submittedName>
        <fullName evidence="1">Uncharacterized protein</fullName>
    </submittedName>
</protein>
<evidence type="ECO:0000313" key="1">
    <source>
        <dbReference type="EMBL" id="KAI4329950.1"/>
    </source>
</evidence>
<dbReference type="Proteomes" id="UP001057402">
    <property type="component" value="Chromosome 8"/>
</dbReference>
<proteinExistence type="predicted"/>
<organism evidence="1 2">
    <name type="scientific">Melastoma candidum</name>
    <dbReference type="NCBI Taxonomy" id="119954"/>
    <lineage>
        <taxon>Eukaryota</taxon>
        <taxon>Viridiplantae</taxon>
        <taxon>Streptophyta</taxon>
        <taxon>Embryophyta</taxon>
        <taxon>Tracheophyta</taxon>
        <taxon>Spermatophyta</taxon>
        <taxon>Magnoliopsida</taxon>
        <taxon>eudicotyledons</taxon>
        <taxon>Gunneridae</taxon>
        <taxon>Pentapetalae</taxon>
        <taxon>rosids</taxon>
        <taxon>malvids</taxon>
        <taxon>Myrtales</taxon>
        <taxon>Melastomataceae</taxon>
        <taxon>Melastomatoideae</taxon>
        <taxon>Melastomateae</taxon>
        <taxon>Melastoma</taxon>
    </lineage>
</organism>
<dbReference type="EMBL" id="CM042887">
    <property type="protein sequence ID" value="KAI4329950.1"/>
    <property type="molecule type" value="Genomic_DNA"/>
</dbReference>
<sequence>MAGNTITIDAPSSDAPVPRWLSNSSFNADASAINTSSSAAAFSGNLSAGLPDTDYEDERVDNDEERGQGAGVSYEMVESSDSDREMDRRKKKKRRRRKPSGVEDNVASDRKVSVRVWPDSGVLKPVKEYFVDLMGDRDNLAFGSLYRMDVARYKPYNSEERFGLEFRGLHWQSGSVLETDGDIDAQDSKLKSAGPAIGLPNMPLLSEIKPTNAYAWLHQ</sequence>